<dbReference type="SMART" id="SM00369">
    <property type="entry name" value="LRR_TYP"/>
    <property type="match status" value="4"/>
</dbReference>
<organism evidence="4">
    <name type="scientific">Trypanosoma vivax (strain Y486)</name>
    <dbReference type="NCBI Taxonomy" id="1055687"/>
    <lineage>
        <taxon>Eukaryota</taxon>
        <taxon>Discoba</taxon>
        <taxon>Euglenozoa</taxon>
        <taxon>Kinetoplastea</taxon>
        <taxon>Metakinetoplastina</taxon>
        <taxon>Trypanosomatida</taxon>
        <taxon>Trypanosomatidae</taxon>
        <taxon>Trypanosoma</taxon>
        <taxon>Duttonella</taxon>
    </lineage>
</organism>
<dbReference type="CDD" id="cd23767">
    <property type="entry name" value="IQCD"/>
    <property type="match status" value="1"/>
</dbReference>
<reference evidence="4" key="1">
    <citation type="journal article" date="2012" name="Proc. Natl. Acad. Sci. U.S.A.">
        <title>Antigenic diversity is generated by distinct evolutionary mechanisms in African trypanosome species.</title>
        <authorList>
            <person name="Jackson A.P."/>
            <person name="Berry A."/>
            <person name="Aslett M."/>
            <person name="Allison H.C."/>
            <person name="Burton P."/>
            <person name="Vavrova-Anderson J."/>
            <person name="Brown R."/>
            <person name="Browne H."/>
            <person name="Corton N."/>
            <person name="Hauser H."/>
            <person name="Gamble J."/>
            <person name="Gilderthorp R."/>
            <person name="Marcello L."/>
            <person name="McQuillan J."/>
            <person name="Otto T.D."/>
            <person name="Quail M.A."/>
            <person name="Sanders M.J."/>
            <person name="van Tonder A."/>
            <person name="Ginger M.L."/>
            <person name="Field M.C."/>
            <person name="Barry J.D."/>
            <person name="Hertz-Fowler C."/>
            <person name="Berriman M."/>
        </authorList>
    </citation>
    <scope>NUCLEOTIDE SEQUENCE</scope>
    <source>
        <strain evidence="4">Y486</strain>
    </source>
</reference>
<dbReference type="PANTHER" id="PTHR15454:SF56">
    <property type="entry name" value="PROTEIN PHOSPHATASE 1 REGULATORY SUBUNIT 7-RELATED"/>
    <property type="match status" value="1"/>
</dbReference>
<dbReference type="PROSITE" id="PS50096">
    <property type="entry name" value="IQ"/>
    <property type="match status" value="3"/>
</dbReference>
<dbReference type="GO" id="GO:0005737">
    <property type="term" value="C:cytoplasm"/>
    <property type="evidence" value="ECO:0007669"/>
    <property type="project" value="TreeGrafter"/>
</dbReference>
<dbReference type="EMBL" id="HE573027">
    <property type="protein sequence ID" value="CCC53803.1"/>
    <property type="molecule type" value="Genomic_DNA"/>
</dbReference>
<name>G0UD92_TRYVY</name>
<evidence type="ECO:0000256" key="2">
    <source>
        <dbReference type="ARBA" id="ARBA00022737"/>
    </source>
</evidence>
<gene>
    <name evidence="4" type="ORF">TVY486_1112870</name>
</gene>
<evidence type="ECO:0000313" key="4">
    <source>
        <dbReference type="EMBL" id="CCC53803.1"/>
    </source>
</evidence>
<dbReference type="Gene3D" id="1.20.5.190">
    <property type="match status" value="1"/>
</dbReference>
<proteinExistence type="predicted"/>
<sequence>MEEWESHASKDVLLDVSKVPGDHVSLDSIEQLYEALAHGGGKRYTAIRVQYNGLATLSLTSPLTMAVHHVTSLIASYNRISTLQGIDAFVCLEFLDLSHNSLRVLDAHSTSLLRRLGRLQRCDFSFNELHMVDFDSVTQGSGSYNDMLSQRENVTPSSALASGTGLLEELKVLNLSQNQLIEVPDLRCMPMLEELDLEYNRIDSMIDLENRLPLVALTSLSIGNNNLGQLQSLLPLTVLAETLTVLTVKGNPCVLEGAAGCTEDAIRSWLLWLLPRLTVLDRAPLTSSERHTAARLFRRNNMLDCEAIGMMNSHQNAQLVAYLKKFSNPRDPHPQVDYAVANHEQVPSTNCSIVTHNNVHNSLISVQQSPVTARQMPALAFNKEIRGPPTRQPPSLEFVLQMLQKKVKQLSNVMEVLWKESMSRRVFAAIVLQKHFRGFLARRCLPASVRTALRRVVARVRNPPGRIHAGHATSHPTAAHPFSRNDSNRHSVVGASGSGSSSKNAPGESNADLARRIHIFDSVVRQLERDMHDFRKFEKRRRELAALTIQKHYRGYIGRKNWRILKENYDEFVYSLQRDVLEMQRVCRGYRSRVRLGKRYQHQNELRLLRVEIAELRGVVFEMRAELQRCQQKLAADPEAAVSGIVVRHSKSLDNVIGVPNSSIVHINPSKTSASAAATAAAALASASSRLAPPPEP</sequence>
<evidence type="ECO:0000256" key="3">
    <source>
        <dbReference type="SAM" id="MobiDB-lite"/>
    </source>
</evidence>
<dbReference type="PRINTS" id="PR00019">
    <property type="entry name" value="LEURICHRPT"/>
</dbReference>
<dbReference type="Gene3D" id="3.80.10.10">
    <property type="entry name" value="Ribonuclease Inhibitor"/>
    <property type="match status" value="2"/>
</dbReference>
<dbReference type="InterPro" id="IPR001611">
    <property type="entry name" value="Leu-rich_rpt"/>
</dbReference>
<dbReference type="InterPro" id="IPR032675">
    <property type="entry name" value="LRR_dom_sf"/>
</dbReference>
<feature type="region of interest" description="Disordered" evidence="3">
    <location>
        <begin position="464"/>
        <end position="509"/>
    </location>
</feature>
<dbReference type="AlphaFoldDB" id="G0UD92"/>
<dbReference type="SUPFAM" id="SSF52058">
    <property type="entry name" value="L domain-like"/>
    <property type="match status" value="1"/>
</dbReference>
<keyword evidence="2" id="KW-0677">Repeat</keyword>
<protein>
    <submittedName>
        <fullName evidence="4">Putative leucine-rich repeat protein (LRRP)</fullName>
    </submittedName>
</protein>
<accession>G0UD92</accession>
<keyword evidence="1" id="KW-0433">Leucine-rich repeat</keyword>
<dbReference type="Pfam" id="PF14580">
    <property type="entry name" value="LRR_9"/>
    <property type="match status" value="1"/>
</dbReference>
<feature type="compositionally biased region" description="Low complexity" evidence="3">
    <location>
        <begin position="491"/>
        <end position="502"/>
    </location>
</feature>
<dbReference type="SMART" id="SM00015">
    <property type="entry name" value="IQ"/>
    <property type="match status" value="3"/>
</dbReference>
<evidence type="ECO:0000256" key="1">
    <source>
        <dbReference type="ARBA" id="ARBA00022614"/>
    </source>
</evidence>
<dbReference type="InterPro" id="IPR000048">
    <property type="entry name" value="IQ_motif_EF-hand-BS"/>
</dbReference>
<dbReference type="SMART" id="SM00365">
    <property type="entry name" value="LRR_SD22"/>
    <property type="match status" value="5"/>
</dbReference>
<dbReference type="InterPro" id="IPR003591">
    <property type="entry name" value="Leu-rich_rpt_typical-subtyp"/>
</dbReference>
<dbReference type="PANTHER" id="PTHR15454">
    <property type="entry name" value="NISCHARIN RELATED"/>
    <property type="match status" value="1"/>
</dbReference>
<dbReference type="PROSITE" id="PS51450">
    <property type="entry name" value="LRR"/>
    <property type="match status" value="3"/>
</dbReference>
<dbReference type="Pfam" id="PF00612">
    <property type="entry name" value="IQ"/>
    <property type="match status" value="2"/>
</dbReference>